<dbReference type="EMBL" id="JBEZLS010000003">
    <property type="protein sequence ID" value="MEU9350478.1"/>
    <property type="molecule type" value="Genomic_DNA"/>
</dbReference>
<sequence>MSDAVLEVVVTSAEEAVAAVEGGADRLELAAGMEADGMTPSPSEFVRTREAVTVPVRVMVRDKGGFQAADIDELCATATVLRRAGAQEFVLGFLTPDGALDLPAVRAVLDSIPGCGWTFHRALDHATDRAAVRRALDGLPGLDTVLSAGSVTGVAAGLRTLLAEADRQGEPGYTMNVMAGGVLAVEHVPLLRARGVRAFHVGTSVRRRGWDSPVDPAAVRRWRHHLDTGWKDAR</sequence>
<dbReference type="Gene3D" id="3.20.20.380">
    <property type="entry name" value="Copper homeostasis (CutC) domain"/>
    <property type="match status" value="1"/>
</dbReference>
<evidence type="ECO:0000256" key="1">
    <source>
        <dbReference type="ARBA" id="ARBA00007768"/>
    </source>
</evidence>
<evidence type="ECO:0000256" key="2">
    <source>
        <dbReference type="ARBA" id="ARBA00019014"/>
    </source>
</evidence>
<proteinExistence type="inferred from homology"/>
<accession>A0ABV3E003</accession>
<dbReference type="InterPro" id="IPR005627">
    <property type="entry name" value="CutC-like"/>
</dbReference>
<protein>
    <recommendedName>
        <fullName evidence="2">Copper homeostasis protein cutC homolog</fullName>
    </recommendedName>
</protein>
<keyword evidence="4" id="KW-1185">Reference proteome</keyword>
<dbReference type="SUPFAM" id="SSF110395">
    <property type="entry name" value="CutC-like"/>
    <property type="match status" value="1"/>
</dbReference>
<gene>
    <name evidence="3" type="ORF">AB0D65_05530</name>
</gene>
<dbReference type="Proteomes" id="UP001551582">
    <property type="component" value="Unassembled WGS sequence"/>
</dbReference>
<dbReference type="InterPro" id="IPR036822">
    <property type="entry name" value="CutC-like_dom_sf"/>
</dbReference>
<evidence type="ECO:0000313" key="3">
    <source>
        <dbReference type="EMBL" id="MEU9350478.1"/>
    </source>
</evidence>
<evidence type="ECO:0000313" key="4">
    <source>
        <dbReference type="Proteomes" id="UP001551582"/>
    </source>
</evidence>
<name>A0ABV3E003_9ACTN</name>
<reference evidence="3 4" key="1">
    <citation type="submission" date="2024-06" db="EMBL/GenBank/DDBJ databases">
        <title>The Natural Products Discovery Center: Release of the First 8490 Sequenced Strains for Exploring Actinobacteria Biosynthetic Diversity.</title>
        <authorList>
            <person name="Kalkreuter E."/>
            <person name="Kautsar S.A."/>
            <person name="Yang D."/>
            <person name="Bader C.D."/>
            <person name="Teijaro C.N."/>
            <person name="Fluegel L."/>
            <person name="Davis C.M."/>
            <person name="Simpson J.R."/>
            <person name="Lauterbach L."/>
            <person name="Steele A.D."/>
            <person name="Gui C."/>
            <person name="Meng S."/>
            <person name="Li G."/>
            <person name="Viehrig K."/>
            <person name="Ye F."/>
            <person name="Su P."/>
            <person name="Kiefer A.F."/>
            <person name="Nichols A."/>
            <person name="Cepeda A.J."/>
            <person name="Yan W."/>
            <person name="Fan B."/>
            <person name="Jiang Y."/>
            <person name="Adhikari A."/>
            <person name="Zheng C.-J."/>
            <person name="Schuster L."/>
            <person name="Cowan T.M."/>
            <person name="Smanski M.J."/>
            <person name="Chevrette M.G."/>
            <person name="De Carvalho L.P.S."/>
            <person name="Shen B."/>
        </authorList>
    </citation>
    <scope>NUCLEOTIDE SEQUENCE [LARGE SCALE GENOMIC DNA]</scope>
    <source>
        <strain evidence="3 4">NPDC048274</strain>
    </source>
</reference>
<dbReference type="PANTHER" id="PTHR12598">
    <property type="entry name" value="COPPER HOMEOSTASIS PROTEIN CUTC"/>
    <property type="match status" value="1"/>
</dbReference>
<comment type="similarity">
    <text evidence="1">Belongs to the CutC family.</text>
</comment>
<comment type="caution">
    <text evidence="3">The sequence shown here is derived from an EMBL/GenBank/DDBJ whole genome shotgun (WGS) entry which is preliminary data.</text>
</comment>
<dbReference type="Pfam" id="PF03932">
    <property type="entry name" value="CutC"/>
    <property type="match status" value="1"/>
</dbReference>
<dbReference type="RefSeq" id="WP_359977161.1">
    <property type="nucleotide sequence ID" value="NZ_JBEZLS010000003.1"/>
</dbReference>
<organism evidence="3 4">
    <name type="scientific">Streptomyces griseoloalbus</name>
    <dbReference type="NCBI Taxonomy" id="67303"/>
    <lineage>
        <taxon>Bacteria</taxon>
        <taxon>Bacillati</taxon>
        <taxon>Actinomycetota</taxon>
        <taxon>Actinomycetes</taxon>
        <taxon>Kitasatosporales</taxon>
        <taxon>Streptomycetaceae</taxon>
        <taxon>Streptomyces</taxon>
    </lineage>
</organism>
<dbReference type="PANTHER" id="PTHR12598:SF0">
    <property type="entry name" value="COPPER HOMEOSTASIS PROTEIN CUTC HOMOLOG"/>
    <property type="match status" value="1"/>
</dbReference>